<name>A0A841GWB7_9BACT</name>
<proteinExistence type="predicted"/>
<dbReference type="Proteomes" id="UP000582837">
    <property type="component" value="Unassembled WGS sequence"/>
</dbReference>
<evidence type="ECO:0000313" key="2">
    <source>
        <dbReference type="Proteomes" id="UP000582837"/>
    </source>
</evidence>
<dbReference type="InterPro" id="IPR013494">
    <property type="entry name" value="CHP02678"/>
</dbReference>
<keyword evidence="2" id="KW-1185">Reference proteome</keyword>
<organism evidence="1 2">
    <name type="scientific">Longimicrobium terrae</name>
    <dbReference type="NCBI Taxonomy" id="1639882"/>
    <lineage>
        <taxon>Bacteria</taxon>
        <taxon>Pseudomonadati</taxon>
        <taxon>Gemmatimonadota</taxon>
        <taxon>Longimicrobiia</taxon>
        <taxon>Longimicrobiales</taxon>
        <taxon>Longimicrobiaceae</taxon>
        <taxon>Longimicrobium</taxon>
    </lineage>
</organism>
<gene>
    <name evidence="1" type="ORF">HNQ61_000107</name>
</gene>
<accession>A0A841GWB7</accession>
<dbReference type="NCBIfam" id="TIGR02678">
    <property type="entry name" value="TIGR02678 family protein"/>
    <property type="match status" value="1"/>
</dbReference>
<dbReference type="AlphaFoldDB" id="A0A841GWB7"/>
<evidence type="ECO:0000313" key="1">
    <source>
        <dbReference type="EMBL" id="MBB6068496.1"/>
    </source>
</evidence>
<dbReference type="Pfam" id="PF09661">
    <property type="entry name" value="DUF2398"/>
    <property type="match status" value="1"/>
</dbReference>
<dbReference type="EMBL" id="JACHIA010000001">
    <property type="protein sequence ID" value="MBB6068496.1"/>
    <property type="molecule type" value="Genomic_DNA"/>
</dbReference>
<protein>
    <submittedName>
        <fullName evidence="1">Uncharacterized protein (TIGR02678 family)</fullName>
    </submittedName>
</protein>
<dbReference type="RefSeq" id="WP_170030628.1">
    <property type="nucleotide sequence ID" value="NZ_JABDTL010000001.1"/>
</dbReference>
<reference evidence="1 2" key="1">
    <citation type="submission" date="2020-08" db="EMBL/GenBank/DDBJ databases">
        <title>Genomic Encyclopedia of Type Strains, Phase IV (KMG-IV): sequencing the most valuable type-strain genomes for metagenomic binning, comparative biology and taxonomic classification.</title>
        <authorList>
            <person name="Goeker M."/>
        </authorList>
    </citation>
    <scope>NUCLEOTIDE SEQUENCE [LARGE SCALE GENOMIC DNA]</scope>
    <source>
        <strain evidence="1 2">DSM 29007</strain>
    </source>
</reference>
<comment type="caution">
    <text evidence="1">The sequence shown here is derived from an EMBL/GenBank/DDBJ whole genome shotgun (WGS) entry which is preliminary data.</text>
</comment>
<sequence length="397" mass="44133">MNSSDVARGADFRLCAEALIDRPMITAADDRALLEKIRRHQPALQAAFGRVTGWRVLAHPEFARLVKTPARAEASHGLSWAKGKLDYALLAWVLWYGEHTGGRKFTVSQIADEIRLRSAGPDDAAVDWTSHAQRLAARRVFRGLEGMGVLRLQDGSVDEWADENGKRDALYAWGAAAWRIHVALPAAELERLAEGRSASASPAPPDGTDEIRLYRALLLNPALYRRDDPAAFRLLDAPESLARVIQNLAYLTRWELEVTAEYARVLRPARSDDAVQTPIPVTSGLDHAVLCFCGLLRDRQAAGRLVSAGDECFLIDQSRVWQDVDELQKRHGAKWGKTLREQKVSALADDVVAQMKAWGLMRDTDEPGQYLVLPTAARLAAHYADDRTQDRDEDSED</sequence>